<keyword evidence="2" id="KW-0472">Membrane</keyword>
<sequence length="969" mass="105865">MVTGHYQLRLPPFRLPSCARRLPRMKRLLPTSWFLCKHCLRSLGSFALWTTWLLLGVLLIFLLKIALSRELAVPAWVIHRLENKHAARGLISHFGGVTLDPHGRILLTDVRVHSTRFSEPLLTARSVEVALNPWALLSGDFAASEIFLRGADLHLPPILSPSGRDESVLTDLTLALEIKDRDLTIRQLSTRYANLTLTARGTLTIPPPQKSSRPEADAVVDYLLKTYLHTARLLATHAPTVAAFDTPHLDLLLSSHPQRIATTRIHLGARGARLPSTLIPSLPAGEHLDLGPFNLTTTLPLVSDQPWATRIQLSLAQLAAPGGLRATDAQLSLLASLQPGWKPTPRSLDLALGRLIVQEHAATPLNARVTGTLPHLRAQLGLRFLDEPWTLSGDLDLSARSGTVSASTRITPALIDHAGRQIKRDLSAIIQPAAPAPFSATADLSPGWKLAHARGHLASGPVHVRGVDITATAADFSYTGSALAVERILLKTPESEARGSYNMDTRTNDFRFLLSGSLRPPDIAGWFGPWWPSFWSHFDFTTSVPPSADISIAGRWGKPYDTVIFLHADAPKPIIRTVPFDHVRTTLFIRPGYYDGLELVASRDGHTARGTFTRSENLTKNALDYQSFDLTTDLDLHEDARIFGTTGTDIIAPFTFSRPPVVTATGKFTGPGSPEGEHQRAKIKIESTGPFTFLGFPLSNLTTTATLDDDDLQLPDLRVGFAEGYVTGRARLSGRDDQRRLGFDASLENASLGQAIHTLETYGAFRKNQAQPQTSKVQQRPATGRLNLRLSGDGNYKDPYSFIGSGSGEISGAELAQINLLGGLSDILRAVRLNFTSLRLNSAQANFKLDGRQLDFSELKITGPSAAIDATGLYRLDLQQMNFDAKVSPFDQSRNPLASAVGLVLTPFSSILELRLSGSLDAPRWRFAYGPSSLLRSITGKKDNFEETPPTPAPTPPKTLQPPPALRRR</sequence>
<dbReference type="EMBL" id="CP023344">
    <property type="protein sequence ID" value="ATC63178.1"/>
    <property type="molecule type" value="Genomic_DNA"/>
</dbReference>
<dbReference type="KEGG" id="vbh:CMV30_03965"/>
<accession>A0A290QCX2</accession>
<dbReference type="InterPro" id="IPR052894">
    <property type="entry name" value="AsmA-related"/>
</dbReference>
<proteinExistence type="predicted"/>
<keyword evidence="2" id="KW-0812">Transmembrane</keyword>
<dbReference type="Proteomes" id="UP000217265">
    <property type="component" value="Chromosome"/>
</dbReference>
<feature type="region of interest" description="Disordered" evidence="1">
    <location>
        <begin position="939"/>
        <end position="969"/>
    </location>
</feature>
<dbReference type="GO" id="GO:0005886">
    <property type="term" value="C:plasma membrane"/>
    <property type="evidence" value="ECO:0007669"/>
    <property type="project" value="TreeGrafter"/>
</dbReference>
<feature type="transmembrane region" description="Helical" evidence="2">
    <location>
        <begin position="46"/>
        <end position="67"/>
    </location>
</feature>
<reference evidence="3 4" key="1">
    <citation type="submission" date="2017-09" db="EMBL/GenBank/DDBJ databases">
        <title>Complete genome sequence of Verrucomicrobial strain HZ-65, isolated from freshwater.</title>
        <authorList>
            <person name="Choi A."/>
        </authorList>
    </citation>
    <scope>NUCLEOTIDE SEQUENCE [LARGE SCALE GENOMIC DNA]</scope>
    <source>
        <strain evidence="3 4">HZ-65</strain>
    </source>
</reference>
<dbReference type="PANTHER" id="PTHR30441">
    <property type="entry name" value="DUF748 DOMAIN-CONTAINING PROTEIN"/>
    <property type="match status" value="1"/>
</dbReference>
<feature type="compositionally biased region" description="Pro residues" evidence="1">
    <location>
        <begin position="949"/>
        <end position="969"/>
    </location>
</feature>
<gene>
    <name evidence="3" type="ORF">CMV30_03965</name>
</gene>
<organism evidence="3 4">
    <name type="scientific">Nibricoccus aquaticus</name>
    <dbReference type="NCBI Taxonomy" id="2576891"/>
    <lineage>
        <taxon>Bacteria</taxon>
        <taxon>Pseudomonadati</taxon>
        <taxon>Verrucomicrobiota</taxon>
        <taxon>Opitutia</taxon>
        <taxon>Opitutales</taxon>
        <taxon>Opitutaceae</taxon>
        <taxon>Nibricoccus</taxon>
    </lineage>
</organism>
<evidence type="ECO:0000313" key="3">
    <source>
        <dbReference type="EMBL" id="ATC63178.1"/>
    </source>
</evidence>
<dbReference type="GO" id="GO:0090313">
    <property type="term" value="P:regulation of protein targeting to membrane"/>
    <property type="evidence" value="ECO:0007669"/>
    <property type="project" value="TreeGrafter"/>
</dbReference>
<evidence type="ECO:0000313" key="4">
    <source>
        <dbReference type="Proteomes" id="UP000217265"/>
    </source>
</evidence>
<keyword evidence="4" id="KW-1185">Reference proteome</keyword>
<evidence type="ECO:0000256" key="1">
    <source>
        <dbReference type="SAM" id="MobiDB-lite"/>
    </source>
</evidence>
<dbReference type="AlphaFoldDB" id="A0A290QCX2"/>
<name>A0A290QCX2_9BACT</name>
<protein>
    <submittedName>
        <fullName evidence="3">Uncharacterized protein</fullName>
    </submittedName>
</protein>
<evidence type="ECO:0000256" key="2">
    <source>
        <dbReference type="SAM" id="Phobius"/>
    </source>
</evidence>
<dbReference type="PANTHER" id="PTHR30441:SF8">
    <property type="entry name" value="DUF748 DOMAIN-CONTAINING PROTEIN"/>
    <property type="match status" value="1"/>
</dbReference>
<keyword evidence="2" id="KW-1133">Transmembrane helix</keyword>